<evidence type="ECO:0000313" key="2">
    <source>
        <dbReference type="Proteomes" id="UP000789920"/>
    </source>
</evidence>
<name>A0ACA9RBC7_9GLOM</name>
<comment type="caution">
    <text evidence="1">The sequence shown here is derived from an EMBL/GenBank/DDBJ whole genome shotgun (WGS) entry which is preliminary data.</text>
</comment>
<gene>
    <name evidence="1" type="ORF">RPERSI_LOCUS18271</name>
</gene>
<proteinExistence type="predicted"/>
<organism evidence="1 2">
    <name type="scientific">Racocetra persica</name>
    <dbReference type="NCBI Taxonomy" id="160502"/>
    <lineage>
        <taxon>Eukaryota</taxon>
        <taxon>Fungi</taxon>
        <taxon>Fungi incertae sedis</taxon>
        <taxon>Mucoromycota</taxon>
        <taxon>Glomeromycotina</taxon>
        <taxon>Glomeromycetes</taxon>
        <taxon>Diversisporales</taxon>
        <taxon>Gigasporaceae</taxon>
        <taxon>Racocetra</taxon>
    </lineage>
</organism>
<evidence type="ECO:0000313" key="1">
    <source>
        <dbReference type="EMBL" id="CAG8785757.1"/>
    </source>
</evidence>
<reference evidence="1" key="1">
    <citation type="submission" date="2021-06" db="EMBL/GenBank/DDBJ databases">
        <authorList>
            <person name="Kallberg Y."/>
            <person name="Tangrot J."/>
            <person name="Rosling A."/>
        </authorList>
    </citation>
    <scope>NUCLEOTIDE SEQUENCE</scope>
    <source>
        <strain evidence="1">MA461A</strain>
    </source>
</reference>
<dbReference type="Proteomes" id="UP000789920">
    <property type="component" value="Unassembled WGS sequence"/>
</dbReference>
<feature type="non-terminal residue" evidence="1">
    <location>
        <position position="203"/>
    </location>
</feature>
<protein>
    <submittedName>
        <fullName evidence="1">18228_t:CDS:1</fullName>
    </submittedName>
</protein>
<keyword evidence="2" id="KW-1185">Reference proteome</keyword>
<dbReference type="EMBL" id="CAJVQC010048121">
    <property type="protein sequence ID" value="CAG8785757.1"/>
    <property type="molecule type" value="Genomic_DNA"/>
</dbReference>
<sequence>MPPEDNMITTKQNPVANNDVPCEDDIYADRALSSNDKDLQDEELEYAYDSTLEIVSLPVNVFKGNKLPSNEGRKLFQNISWNKQVKFILLFMDRQLSQKLLKETKATDKVFSKISYLMLVALRLLNYTLKTLYDTKSSDDKKKTLKVRKDLAIKVIIPFYQLKTKHEKLFEDQINSIEKAAKKQTEIFMLTTETEVEKDDIIK</sequence>
<accession>A0ACA9RBC7</accession>